<dbReference type="PANTHER" id="PTHR40661:SF3">
    <property type="entry name" value="FELS-1 PROPHAGE TRANSCRIPTIONAL REGULATOR"/>
    <property type="match status" value="1"/>
</dbReference>
<dbReference type="CDD" id="cd00093">
    <property type="entry name" value="HTH_XRE"/>
    <property type="match status" value="1"/>
</dbReference>
<dbReference type="SMART" id="SM00530">
    <property type="entry name" value="HTH_XRE"/>
    <property type="match status" value="1"/>
</dbReference>
<feature type="domain" description="HTH cro/C1-type" evidence="4">
    <location>
        <begin position="28"/>
        <end position="70"/>
    </location>
</feature>
<dbReference type="SUPFAM" id="SSF51306">
    <property type="entry name" value="LexA/Signal peptidase"/>
    <property type="match status" value="1"/>
</dbReference>
<dbReference type="InterPro" id="IPR010982">
    <property type="entry name" value="Lambda_DNA-bd_dom_sf"/>
</dbReference>
<dbReference type="InterPro" id="IPR001387">
    <property type="entry name" value="Cro/C1-type_HTH"/>
</dbReference>
<keyword evidence="3" id="KW-0804">Transcription</keyword>
<gene>
    <name evidence="5" type="ORF">C5N92_10785</name>
</gene>
<dbReference type="Gene3D" id="1.10.260.40">
    <property type="entry name" value="lambda repressor-like DNA-binding domains"/>
    <property type="match status" value="1"/>
</dbReference>
<dbReference type="AlphaFoldDB" id="A0A328BWU4"/>
<organism evidence="5 6">
    <name type="scientific">Glaesserella australis</name>
    <dbReference type="NCBI Taxonomy" id="2094024"/>
    <lineage>
        <taxon>Bacteria</taxon>
        <taxon>Pseudomonadati</taxon>
        <taxon>Pseudomonadota</taxon>
        <taxon>Gammaproteobacteria</taxon>
        <taxon>Pasteurellales</taxon>
        <taxon>Pasteurellaceae</taxon>
        <taxon>Glaesserella</taxon>
    </lineage>
</organism>
<evidence type="ECO:0000256" key="1">
    <source>
        <dbReference type="ARBA" id="ARBA00023015"/>
    </source>
</evidence>
<evidence type="ECO:0000313" key="6">
    <source>
        <dbReference type="Proteomes" id="UP000248689"/>
    </source>
</evidence>
<dbReference type="InterPro" id="IPR039418">
    <property type="entry name" value="LexA-like"/>
</dbReference>
<dbReference type="PROSITE" id="PS50943">
    <property type="entry name" value="HTH_CROC1"/>
    <property type="match status" value="1"/>
</dbReference>
<dbReference type="Pfam" id="PF01381">
    <property type="entry name" value="HTH_3"/>
    <property type="match status" value="1"/>
</dbReference>
<dbReference type="PANTHER" id="PTHR40661">
    <property type="match status" value="1"/>
</dbReference>
<keyword evidence="1" id="KW-0805">Transcription regulation</keyword>
<dbReference type="Pfam" id="PF00717">
    <property type="entry name" value="Peptidase_S24"/>
    <property type="match status" value="1"/>
</dbReference>
<dbReference type="InterPro" id="IPR015927">
    <property type="entry name" value="Peptidase_S24_S26A/B/C"/>
</dbReference>
<evidence type="ECO:0000256" key="2">
    <source>
        <dbReference type="ARBA" id="ARBA00023125"/>
    </source>
</evidence>
<comment type="caution">
    <text evidence="5">The sequence shown here is derived from an EMBL/GenBank/DDBJ whole genome shotgun (WGS) entry which is preliminary data.</text>
</comment>
<dbReference type="GO" id="GO:0003677">
    <property type="term" value="F:DNA binding"/>
    <property type="evidence" value="ECO:0007669"/>
    <property type="project" value="UniProtKB-KW"/>
</dbReference>
<dbReference type="Proteomes" id="UP000248689">
    <property type="component" value="Unassembled WGS sequence"/>
</dbReference>
<dbReference type="CDD" id="cd06529">
    <property type="entry name" value="S24_LexA-like"/>
    <property type="match status" value="1"/>
</dbReference>
<accession>A0A328BWU4</accession>
<evidence type="ECO:0000259" key="4">
    <source>
        <dbReference type="PROSITE" id="PS50943"/>
    </source>
</evidence>
<name>A0A328BWU4_9PAST</name>
<evidence type="ECO:0000256" key="3">
    <source>
        <dbReference type="ARBA" id="ARBA00023163"/>
    </source>
</evidence>
<dbReference type="SUPFAM" id="SSF47413">
    <property type="entry name" value="lambda repressor-like DNA-binding domains"/>
    <property type="match status" value="1"/>
</dbReference>
<keyword evidence="6" id="KW-1185">Reference proteome</keyword>
<proteinExistence type="predicted"/>
<reference evidence="6" key="1">
    <citation type="submission" date="2018-02" db="EMBL/GenBank/DDBJ databases">
        <title>Glaesserella australis sp. nov., isolated from the lungs of pigs.</title>
        <authorList>
            <person name="Turni C."/>
            <person name="Christensen H."/>
        </authorList>
    </citation>
    <scope>NUCLEOTIDE SEQUENCE [LARGE SCALE GENOMIC DNA]</scope>
    <source>
        <strain evidence="6">HS4635</strain>
    </source>
</reference>
<dbReference type="Gene3D" id="2.10.109.10">
    <property type="entry name" value="Umud Fragment, subunit A"/>
    <property type="match status" value="1"/>
</dbReference>
<sequence length="236" mass="26343">MSKPNIYDEKFSERMKMIAEKCFKSNYSEFSRAVGVAQASLARWVKGEADPSRSNLVKIAEVSNVNLLWLATGQGQRDETSEETPASNTIREKLKDNISMIISYEGINVSAGFGSFNEGTTEPDGEEPYSDELLARLGVKAHHCAVFWANGNSMSPTIESGDQMLVDLSKKEIQGNKIYLVQNGESVWVKRVKIEWDSVELISDNKEEYRPIRISADEAQNLQIIGQVVHIGHSLI</sequence>
<dbReference type="RefSeq" id="WP_111750852.1">
    <property type="nucleotide sequence ID" value="NZ_PTPX01000020.1"/>
</dbReference>
<protein>
    <submittedName>
        <fullName evidence="5">Transcriptional regulator</fullName>
    </submittedName>
</protein>
<evidence type="ECO:0000313" key="5">
    <source>
        <dbReference type="EMBL" id="RAL17937.1"/>
    </source>
</evidence>
<dbReference type="EMBL" id="PTPX01000020">
    <property type="protein sequence ID" value="RAL17937.1"/>
    <property type="molecule type" value="Genomic_DNA"/>
</dbReference>
<keyword evidence="2" id="KW-0238">DNA-binding</keyword>
<dbReference type="OrthoDB" id="5959816at2"/>
<dbReference type="InterPro" id="IPR036286">
    <property type="entry name" value="LexA/Signal_pep-like_sf"/>
</dbReference>